<protein>
    <submittedName>
        <fullName evidence="2">Uncharacterized protein</fullName>
    </submittedName>
</protein>
<evidence type="ECO:0000313" key="3">
    <source>
        <dbReference type="Proteomes" id="UP000325440"/>
    </source>
</evidence>
<feature type="region of interest" description="Disordered" evidence="1">
    <location>
        <begin position="1"/>
        <end position="32"/>
    </location>
</feature>
<gene>
    <name evidence="2" type="ORF">CINCED_3A003434</name>
</gene>
<dbReference type="Proteomes" id="UP000325440">
    <property type="component" value="Unassembled WGS sequence"/>
</dbReference>
<sequence>KECNNQIINKFVQRQSSSTSDSDSSSSNENIILPVKDLDQKKNVNCEPEINKLYLKKSNINIITDSEDQSSSDDDNYTKLKQSILKQDDIKSYSDDNTKLKQSILKQDDIKSYSDDKKT</sequence>
<accession>A0A5E4N6D8</accession>
<name>A0A5E4N6D8_9HEMI</name>
<feature type="non-terminal residue" evidence="2">
    <location>
        <position position="1"/>
    </location>
</feature>
<proteinExistence type="predicted"/>
<dbReference type="EMBL" id="CABPRJ010001810">
    <property type="protein sequence ID" value="VVC39153.1"/>
    <property type="molecule type" value="Genomic_DNA"/>
</dbReference>
<feature type="compositionally biased region" description="Polar residues" evidence="1">
    <location>
        <begin position="1"/>
        <end position="15"/>
    </location>
</feature>
<reference evidence="2 3" key="1">
    <citation type="submission" date="2019-08" db="EMBL/GenBank/DDBJ databases">
        <authorList>
            <person name="Alioto T."/>
            <person name="Alioto T."/>
            <person name="Gomez Garrido J."/>
        </authorList>
    </citation>
    <scope>NUCLEOTIDE SEQUENCE [LARGE SCALE GENOMIC DNA]</scope>
</reference>
<organism evidence="2 3">
    <name type="scientific">Cinara cedri</name>
    <dbReference type="NCBI Taxonomy" id="506608"/>
    <lineage>
        <taxon>Eukaryota</taxon>
        <taxon>Metazoa</taxon>
        <taxon>Ecdysozoa</taxon>
        <taxon>Arthropoda</taxon>
        <taxon>Hexapoda</taxon>
        <taxon>Insecta</taxon>
        <taxon>Pterygota</taxon>
        <taxon>Neoptera</taxon>
        <taxon>Paraneoptera</taxon>
        <taxon>Hemiptera</taxon>
        <taxon>Sternorrhyncha</taxon>
        <taxon>Aphidomorpha</taxon>
        <taxon>Aphidoidea</taxon>
        <taxon>Aphididae</taxon>
        <taxon>Lachninae</taxon>
        <taxon>Cinara</taxon>
    </lineage>
</organism>
<evidence type="ECO:0000256" key="1">
    <source>
        <dbReference type="SAM" id="MobiDB-lite"/>
    </source>
</evidence>
<dbReference type="AlphaFoldDB" id="A0A5E4N6D8"/>
<feature type="compositionally biased region" description="Low complexity" evidence="1">
    <location>
        <begin position="16"/>
        <end position="27"/>
    </location>
</feature>
<keyword evidence="3" id="KW-1185">Reference proteome</keyword>
<evidence type="ECO:0000313" key="2">
    <source>
        <dbReference type="EMBL" id="VVC39153.1"/>
    </source>
</evidence>